<dbReference type="SMART" id="SM00028">
    <property type="entry name" value="TPR"/>
    <property type="match status" value="3"/>
</dbReference>
<dbReference type="EMBL" id="JNBR01000648">
    <property type="protein sequence ID" value="OQR90261.1"/>
    <property type="molecule type" value="Genomic_DNA"/>
</dbReference>
<dbReference type="Proteomes" id="UP000243579">
    <property type="component" value="Unassembled WGS sequence"/>
</dbReference>
<dbReference type="PANTHER" id="PTHR44314">
    <property type="entry name" value="CILIA- AND FLAGELLA-ASSOCIATED PROTEIN 70"/>
    <property type="match status" value="1"/>
</dbReference>
<keyword evidence="1" id="KW-0677">Repeat</keyword>
<keyword evidence="6" id="KW-1185">Reference proteome</keyword>
<dbReference type="GO" id="GO:0060271">
    <property type="term" value="P:cilium assembly"/>
    <property type="evidence" value="ECO:0007669"/>
    <property type="project" value="TreeGrafter"/>
</dbReference>
<feature type="compositionally biased region" description="Polar residues" evidence="4">
    <location>
        <begin position="1070"/>
        <end position="1083"/>
    </location>
</feature>
<evidence type="ECO:0000256" key="2">
    <source>
        <dbReference type="ARBA" id="ARBA00022803"/>
    </source>
</evidence>
<dbReference type="STRING" id="1202772.A0A1V9YX28"/>
<name>A0A1V9YX28_ACHHY</name>
<keyword evidence="3" id="KW-0175">Coiled coil</keyword>
<evidence type="ECO:0000256" key="3">
    <source>
        <dbReference type="SAM" id="Coils"/>
    </source>
</evidence>
<dbReference type="InterPro" id="IPR052628">
    <property type="entry name" value="CFAP70"/>
</dbReference>
<protein>
    <submittedName>
        <fullName evidence="5">Uncharacterized protein</fullName>
    </submittedName>
</protein>
<evidence type="ECO:0000256" key="4">
    <source>
        <dbReference type="SAM" id="MobiDB-lite"/>
    </source>
</evidence>
<dbReference type="GO" id="GO:0003341">
    <property type="term" value="P:cilium movement"/>
    <property type="evidence" value="ECO:0007669"/>
    <property type="project" value="TreeGrafter"/>
</dbReference>
<keyword evidence="2" id="KW-0802">TPR repeat</keyword>
<dbReference type="Gene3D" id="1.25.40.10">
    <property type="entry name" value="Tetratricopeptide repeat domain"/>
    <property type="match status" value="2"/>
</dbReference>
<feature type="region of interest" description="Disordered" evidence="4">
    <location>
        <begin position="1060"/>
        <end position="1083"/>
    </location>
</feature>
<dbReference type="AlphaFoldDB" id="A0A1V9YX28"/>
<feature type="coiled-coil region" evidence="3">
    <location>
        <begin position="344"/>
        <end position="376"/>
    </location>
</feature>
<accession>A0A1V9YX28</accession>
<dbReference type="SUPFAM" id="SSF48452">
    <property type="entry name" value="TPR-like"/>
    <property type="match status" value="2"/>
</dbReference>
<dbReference type="Pfam" id="PF13181">
    <property type="entry name" value="TPR_8"/>
    <property type="match status" value="1"/>
</dbReference>
<evidence type="ECO:0000256" key="1">
    <source>
        <dbReference type="ARBA" id="ARBA00022737"/>
    </source>
</evidence>
<dbReference type="OrthoDB" id="10262375at2759"/>
<dbReference type="InterPro" id="IPR011990">
    <property type="entry name" value="TPR-like_helical_dom_sf"/>
</dbReference>
<gene>
    <name evidence="5" type="ORF">ACHHYP_18017</name>
</gene>
<reference evidence="5 6" key="1">
    <citation type="journal article" date="2014" name="Genome Biol. Evol.">
        <title>The secreted proteins of Achlya hypogyna and Thraustotheca clavata identify the ancestral oomycete secretome and reveal gene acquisitions by horizontal gene transfer.</title>
        <authorList>
            <person name="Misner I."/>
            <person name="Blouin N."/>
            <person name="Leonard G."/>
            <person name="Richards T.A."/>
            <person name="Lane C.E."/>
        </authorList>
    </citation>
    <scope>NUCLEOTIDE SEQUENCE [LARGE SCALE GENOMIC DNA]</scope>
    <source>
        <strain evidence="5 6">ATCC 48635</strain>
    </source>
</reference>
<comment type="caution">
    <text evidence="5">The sequence shown here is derived from an EMBL/GenBank/DDBJ whole genome shotgun (WGS) entry which is preliminary data.</text>
</comment>
<proteinExistence type="predicted"/>
<dbReference type="PANTHER" id="PTHR44314:SF1">
    <property type="entry name" value="CILIA- AND FLAGELLA-ASSOCIATED PROTEIN 70"/>
    <property type="match status" value="1"/>
</dbReference>
<dbReference type="InterPro" id="IPR019734">
    <property type="entry name" value="TPR_rpt"/>
</dbReference>
<organism evidence="5 6">
    <name type="scientific">Achlya hypogyna</name>
    <name type="common">Oomycete</name>
    <name type="synonym">Protoachlya hypogyna</name>
    <dbReference type="NCBI Taxonomy" id="1202772"/>
    <lineage>
        <taxon>Eukaryota</taxon>
        <taxon>Sar</taxon>
        <taxon>Stramenopiles</taxon>
        <taxon>Oomycota</taxon>
        <taxon>Saprolegniomycetes</taxon>
        <taxon>Saprolegniales</taxon>
        <taxon>Achlyaceae</taxon>
        <taxon>Achlya</taxon>
    </lineage>
</organism>
<sequence>MAEEAPPSARVEPPPQGTFTVALSHVVLLDLPAAATDLAPAEGDVTPRPPPSLWCAVSILTGKDTNTTWWYPPIDEHKRKVATNVVQVAVPADAGESPSFDYLQASKGFALTEDGLVQQLAKSSVRVELFLGYTRERDADTLLGAADVAFLPSIFQGTPTTSTLQLPGATVECTLAFDITYVKYFQQCKLLAVSQLQVLQLPTEWRLTLKDGDDPVKLCEDNDKNATKCTVTLKFPVTASAAASETMFSVDGRLGYDSTKEPELAWHVRFPLDSPLVIPLDKDGTEALVDAIESGRLVTMTLTRSLGTDTWNATAQLPLDAFLTPGTATVNIVEPLKKGNAPARETLEEALAKAANNDEKKKAQAALNDFENLLARIAGHAAIYVSANTSVAMDVAMYPDALVPLPPVPLPPTKTIAEYITPREPLPAYPTHDAIATMRKEVRKIIAILMKEYDKLFSLPEESDEYALSKEDRRHKLLFHLNANGIYFEFKEKLKKALVFVIREKFPSIVAQFPSHAEPLGSLDDASRQAKTAFYAQLYAFLMEEVHVVMNHVFCSAADDESTMNLLEATAPVAPDTVRAQLASLARLAWESEVNGQLKKAVTCHLDRIALSDKHAAVLGGYNADVWLDLALFHLRTGAHNKGTCPEAHNRSIFVVAGDCLRDCIATDSAHVAAIQAFGALLCNHGDHDGADTVLKGGLALVQRAETPPHVRARGHALLAIYYTTSAMDPTGNLRLHELMQAVENAAFATPTAVCIDVAAYYQDLRLDALASVALDLGATLLKPKAVYTSRMWTSERFAACACLVDALEKDKTFADAWYLQGLVFSRQQRLTEAITSYRQALAHLAQLRPEYHLPLYLQLGALYMHQQQWGEAKSVYLLSVDEASNASSWLGVGVVCVRQEDYDGAEMALAEANILDHTNADVWGYLALVCLHGPVPRPQQAEQALEQALRHDLSNPTLLREISSGFVALDKLEMAEALLRRSLVLGDSSLTRKTLADVLAAQNCAETALVEYQKALSGCESMDERAGLLARCAALLDTLGRFEDAREYRAMAAHQEEGAKSEARLLQTEAPTTTDNNAVEVS</sequence>
<dbReference type="GO" id="GO:0070062">
    <property type="term" value="C:extracellular exosome"/>
    <property type="evidence" value="ECO:0007669"/>
    <property type="project" value="TreeGrafter"/>
</dbReference>
<dbReference type="GO" id="GO:0031514">
    <property type="term" value="C:motile cilium"/>
    <property type="evidence" value="ECO:0007669"/>
    <property type="project" value="TreeGrafter"/>
</dbReference>
<evidence type="ECO:0000313" key="6">
    <source>
        <dbReference type="Proteomes" id="UP000243579"/>
    </source>
</evidence>
<evidence type="ECO:0000313" key="5">
    <source>
        <dbReference type="EMBL" id="OQR90261.1"/>
    </source>
</evidence>